<dbReference type="Gene3D" id="3.30.1150.10">
    <property type="match status" value="1"/>
</dbReference>
<evidence type="ECO:0000313" key="13">
    <source>
        <dbReference type="Proteomes" id="UP000886744"/>
    </source>
</evidence>
<comment type="caution">
    <text evidence="12">The sequence shown here is derived from an EMBL/GenBank/DDBJ whole genome shotgun (WGS) entry which is preliminary data.</text>
</comment>
<protein>
    <submittedName>
        <fullName evidence="12">M56 family metallopeptidase</fullName>
    </submittedName>
</protein>
<keyword evidence="9 10" id="KW-0472">Membrane</keyword>
<dbReference type="Pfam" id="PF03544">
    <property type="entry name" value="TonB_C"/>
    <property type="match status" value="1"/>
</dbReference>
<evidence type="ECO:0000256" key="5">
    <source>
        <dbReference type="ARBA" id="ARBA00022519"/>
    </source>
</evidence>
<dbReference type="GO" id="GO:0098797">
    <property type="term" value="C:plasma membrane protein complex"/>
    <property type="evidence" value="ECO:0007669"/>
    <property type="project" value="TreeGrafter"/>
</dbReference>
<evidence type="ECO:0000256" key="2">
    <source>
        <dbReference type="ARBA" id="ARBA00006555"/>
    </source>
</evidence>
<evidence type="ECO:0000256" key="6">
    <source>
        <dbReference type="ARBA" id="ARBA00022692"/>
    </source>
</evidence>
<dbReference type="AlphaFoldDB" id="A0A9D1J5W8"/>
<feature type="transmembrane region" description="Helical" evidence="10">
    <location>
        <begin position="6"/>
        <end position="22"/>
    </location>
</feature>
<reference evidence="12" key="1">
    <citation type="submission" date="2020-10" db="EMBL/GenBank/DDBJ databases">
        <authorList>
            <person name="Gilroy R."/>
        </authorList>
    </citation>
    <scope>NUCLEOTIDE SEQUENCE</scope>
    <source>
        <strain evidence="12">ChiHjej13B12-12457</strain>
    </source>
</reference>
<dbReference type="GO" id="GO:0015031">
    <property type="term" value="P:protein transport"/>
    <property type="evidence" value="ECO:0007669"/>
    <property type="project" value="UniProtKB-KW"/>
</dbReference>
<evidence type="ECO:0000259" key="11">
    <source>
        <dbReference type="PROSITE" id="PS52015"/>
    </source>
</evidence>
<dbReference type="Proteomes" id="UP000886744">
    <property type="component" value="Unassembled WGS sequence"/>
</dbReference>
<gene>
    <name evidence="12" type="ORF">IAC94_00575</name>
</gene>
<feature type="domain" description="TonB C-terminal" evidence="11">
    <location>
        <begin position="335"/>
        <end position="426"/>
    </location>
</feature>
<dbReference type="InterPro" id="IPR008756">
    <property type="entry name" value="Peptidase_M56"/>
</dbReference>
<name>A0A9D1J5W8_9BACT</name>
<proteinExistence type="inferred from homology"/>
<keyword evidence="8 10" id="KW-1133">Transmembrane helix</keyword>
<dbReference type="GO" id="GO:0055085">
    <property type="term" value="P:transmembrane transport"/>
    <property type="evidence" value="ECO:0007669"/>
    <property type="project" value="InterPro"/>
</dbReference>
<feature type="transmembrane region" description="Helical" evidence="10">
    <location>
        <begin position="186"/>
        <end position="206"/>
    </location>
</feature>
<evidence type="ECO:0000256" key="10">
    <source>
        <dbReference type="SAM" id="Phobius"/>
    </source>
</evidence>
<dbReference type="SUPFAM" id="SSF74653">
    <property type="entry name" value="TolA/TonB C-terminal domain"/>
    <property type="match status" value="1"/>
</dbReference>
<dbReference type="EMBL" id="DVHI01000013">
    <property type="protein sequence ID" value="HIR62005.1"/>
    <property type="molecule type" value="Genomic_DNA"/>
</dbReference>
<dbReference type="NCBIfam" id="TIGR01352">
    <property type="entry name" value="tonB_Cterm"/>
    <property type="match status" value="1"/>
</dbReference>
<comment type="subcellular location">
    <subcellularLocation>
        <location evidence="1">Cell inner membrane</location>
        <topology evidence="1">Single-pass membrane protein</topology>
        <orientation evidence="1">Periplasmic side</orientation>
    </subcellularLocation>
</comment>
<comment type="similarity">
    <text evidence="2">Belongs to the TonB family.</text>
</comment>
<evidence type="ECO:0000256" key="3">
    <source>
        <dbReference type="ARBA" id="ARBA00022448"/>
    </source>
</evidence>
<keyword evidence="5" id="KW-0997">Cell inner membrane</keyword>
<feature type="transmembrane region" description="Helical" evidence="10">
    <location>
        <begin position="34"/>
        <end position="53"/>
    </location>
</feature>
<evidence type="ECO:0000256" key="1">
    <source>
        <dbReference type="ARBA" id="ARBA00004383"/>
    </source>
</evidence>
<dbReference type="InterPro" id="IPR051045">
    <property type="entry name" value="TonB-dependent_transducer"/>
</dbReference>
<organism evidence="12 13">
    <name type="scientific">Candidatus Coprenecus avistercoris</name>
    <dbReference type="NCBI Taxonomy" id="2840730"/>
    <lineage>
        <taxon>Bacteria</taxon>
        <taxon>Pseudomonadati</taxon>
        <taxon>Bacteroidota</taxon>
        <taxon>Bacteroidia</taxon>
        <taxon>Bacteroidales</taxon>
        <taxon>Rikenellaceae</taxon>
        <taxon>Rikenellaceae incertae sedis</taxon>
        <taxon>Candidatus Coprenecus</taxon>
    </lineage>
</organism>
<reference evidence="12" key="2">
    <citation type="journal article" date="2021" name="PeerJ">
        <title>Extensive microbial diversity within the chicken gut microbiome revealed by metagenomics and culture.</title>
        <authorList>
            <person name="Gilroy R."/>
            <person name="Ravi A."/>
            <person name="Getino M."/>
            <person name="Pursley I."/>
            <person name="Horton D.L."/>
            <person name="Alikhan N.F."/>
            <person name="Baker D."/>
            <person name="Gharbi K."/>
            <person name="Hall N."/>
            <person name="Watson M."/>
            <person name="Adriaenssens E.M."/>
            <person name="Foster-Nyarko E."/>
            <person name="Jarju S."/>
            <person name="Secka A."/>
            <person name="Antonio M."/>
            <person name="Oren A."/>
            <person name="Chaudhuri R.R."/>
            <person name="La Ragione R."/>
            <person name="Hildebrand F."/>
            <person name="Pallen M.J."/>
        </authorList>
    </citation>
    <scope>NUCLEOTIDE SEQUENCE</scope>
    <source>
        <strain evidence="12">ChiHjej13B12-12457</strain>
    </source>
</reference>
<evidence type="ECO:0000256" key="9">
    <source>
        <dbReference type="ARBA" id="ARBA00023136"/>
    </source>
</evidence>
<keyword evidence="3" id="KW-0813">Transport</keyword>
<evidence type="ECO:0000256" key="7">
    <source>
        <dbReference type="ARBA" id="ARBA00022927"/>
    </source>
</evidence>
<keyword evidence="6 10" id="KW-0812">Transmembrane</keyword>
<evidence type="ECO:0000256" key="8">
    <source>
        <dbReference type="ARBA" id="ARBA00022989"/>
    </source>
</evidence>
<dbReference type="InterPro" id="IPR037682">
    <property type="entry name" value="TonB_C"/>
</dbReference>
<dbReference type="Pfam" id="PF05569">
    <property type="entry name" value="Peptidase_M56"/>
    <property type="match status" value="1"/>
</dbReference>
<feature type="transmembrane region" description="Helical" evidence="10">
    <location>
        <begin position="103"/>
        <end position="125"/>
    </location>
</feature>
<sequence>MIPWLIRSTLLLTAFYAFFMLFMRRTTLFRLNRIILLAGTAVCMLLPLLRFNAEGAAAMLGLPSPAEVLPLPRIVIPEALAAGSPEEGGTAVSGGFDWRTLLLWVYAAGCAAALTFTGLSLLRILRVVRENPGFRYKGRKVHTPGTTLPSFSFLNHIVISRSDYERHPEILLHEYMHTRLRHSADILLMSLVCALYWFNPLVWIMLSELRMLHEYETDEAVLKHGIDATQYQLLLVRKAVGDRRFLIANSFNHCKLKNRITMMHKLKTSKWAALAWLACLPLLTLILSSSSDVDTPVTPFDSSTPAVTEPTSPAADQQEVIRYVDVDVKPKFNGGDMNEFVKWCAGQLKYPEEAKNAKISGRVTVQFIVGPDGSLSDIHIIRGIDELNGEALRVISLSPAWTPGYENGKPVPVTINFPIYFQLPDE</sequence>
<evidence type="ECO:0000256" key="4">
    <source>
        <dbReference type="ARBA" id="ARBA00022475"/>
    </source>
</evidence>
<accession>A0A9D1J5W8</accession>
<dbReference type="PANTHER" id="PTHR33446:SF2">
    <property type="entry name" value="PROTEIN TONB"/>
    <property type="match status" value="1"/>
</dbReference>
<dbReference type="PANTHER" id="PTHR33446">
    <property type="entry name" value="PROTEIN TONB-RELATED"/>
    <property type="match status" value="1"/>
</dbReference>
<keyword evidence="7" id="KW-0653">Protein transport</keyword>
<dbReference type="PROSITE" id="PS52015">
    <property type="entry name" value="TONB_CTD"/>
    <property type="match status" value="1"/>
</dbReference>
<dbReference type="GO" id="GO:0031992">
    <property type="term" value="F:energy transducer activity"/>
    <property type="evidence" value="ECO:0007669"/>
    <property type="project" value="TreeGrafter"/>
</dbReference>
<evidence type="ECO:0000313" key="12">
    <source>
        <dbReference type="EMBL" id="HIR62005.1"/>
    </source>
</evidence>
<dbReference type="CDD" id="cd07341">
    <property type="entry name" value="M56_BlaR1_MecR1_like"/>
    <property type="match status" value="1"/>
</dbReference>
<dbReference type="InterPro" id="IPR006260">
    <property type="entry name" value="TonB/TolA_C"/>
</dbReference>
<keyword evidence="4" id="KW-1003">Cell membrane</keyword>